<evidence type="ECO:0000256" key="1">
    <source>
        <dbReference type="SAM" id="MobiDB-lite"/>
    </source>
</evidence>
<dbReference type="InterPro" id="IPR031961">
    <property type="entry name" value="DUF4780"/>
</dbReference>
<feature type="compositionally biased region" description="Basic residues" evidence="1">
    <location>
        <begin position="88"/>
        <end position="109"/>
    </location>
</feature>
<feature type="compositionally biased region" description="Basic residues" evidence="1">
    <location>
        <begin position="242"/>
        <end position="251"/>
    </location>
</feature>
<feature type="region of interest" description="Disordered" evidence="1">
    <location>
        <begin position="1"/>
        <end position="22"/>
    </location>
</feature>
<evidence type="ECO:0000259" key="2">
    <source>
        <dbReference type="Pfam" id="PF16012"/>
    </source>
</evidence>
<organism evidence="3 4">
    <name type="scientific">Psylliodes chrysocephalus</name>
    <dbReference type="NCBI Taxonomy" id="3402493"/>
    <lineage>
        <taxon>Eukaryota</taxon>
        <taxon>Metazoa</taxon>
        <taxon>Ecdysozoa</taxon>
        <taxon>Arthropoda</taxon>
        <taxon>Hexapoda</taxon>
        <taxon>Insecta</taxon>
        <taxon>Pterygota</taxon>
        <taxon>Neoptera</taxon>
        <taxon>Endopterygota</taxon>
        <taxon>Coleoptera</taxon>
        <taxon>Polyphaga</taxon>
        <taxon>Cucujiformia</taxon>
        <taxon>Chrysomeloidea</taxon>
        <taxon>Chrysomelidae</taxon>
        <taxon>Galerucinae</taxon>
        <taxon>Alticini</taxon>
        <taxon>Psylliodes</taxon>
    </lineage>
</organism>
<dbReference type="EMBL" id="OV651815">
    <property type="protein sequence ID" value="CAH1107877.1"/>
    <property type="molecule type" value="Genomic_DNA"/>
</dbReference>
<feature type="compositionally biased region" description="Polar residues" evidence="1">
    <location>
        <begin position="141"/>
        <end position="168"/>
    </location>
</feature>
<dbReference type="AlphaFoldDB" id="A0A9P0CR03"/>
<feature type="compositionally biased region" description="Low complexity" evidence="1">
    <location>
        <begin position="122"/>
        <end position="137"/>
    </location>
</feature>
<accession>A0A9P0CR03</accession>
<protein>
    <recommendedName>
        <fullName evidence="2">DUF4780 domain-containing protein</fullName>
    </recommendedName>
</protein>
<feature type="compositionally biased region" description="Basic and acidic residues" evidence="1">
    <location>
        <begin position="218"/>
        <end position="241"/>
    </location>
</feature>
<keyword evidence="4" id="KW-1185">Reference proteome</keyword>
<name>A0A9P0CR03_9CUCU</name>
<feature type="compositionally biased region" description="Low complexity" evidence="1">
    <location>
        <begin position="195"/>
        <end position="204"/>
    </location>
</feature>
<dbReference type="Pfam" id="PF16012">
    <property type="entry name" value="DUF4780"/>
    <property type="match status" value="1"/>
</dbReference>
<feature type="region of interest" description="Disordered" evidence="1">
    <location>
        <begin position="40"/>
        <end position="251"/>
    </location>
</feature>
<proteinExistence type="predicted"/>
<dbReference type="Proteomes" id="UP001153636">
    <property type="component" value="Chromosome 3"/>
</dbReference>
<evidence type="ECO:0000313" key="4">
    <source>
        <dbReference type="Proteomes" id="UP001153636"/>
    </source>
</evidence>
<feature type="compositionally biased region" description="Polar residues" evidence="1">
    <location>
        <begin position="40"/>
        <end position="54"/>
    </location>
</feature>
<sequence>MNCRRGRCGSKRFSEGTRRPPLVSSLAGARGALRRSTFFSLATRGNTMDSNTNIKPEEAGRQRSPPANETGQLRPPPTNEAEQQTSPHIKKHRRKRISGAEAKRRKKAKLQASNDSATAARSKFPPFKSSPSGPIKFLGSDVSSASARGQEHVATNTELPPSKPSTSGPIKFLASDVSSASARGQEHDATNTELSPSKPSSSGPIKFLDSNASSASKRGQERDATMTKKTRFDTSSENTHREGKKPRWKHKVMPRMSYKDAATSHLNVSIIDRENPYGKITAERVILVKKALMGELDKTILSASGSKNKPPTFRSWTHFGEIIRVTCDDDLSLEWLKSTVPSLNTWEGASLVVGRVDGLPKLTKSSLWVPGEAQEDLEKKEIVLRRLEAQNPNLNVAKWCIFHHEAKVYPEGHLFVFGIGDEDMETLKAKSMRMSYGFTSLNVRSKLEKETVARTREESSVGDPPPP</sequence>
<gene>
    <name evidence="3" type="ORF">PSYICH_LOCUS8572</name>
</gene>
<reference evidence="3" key="1">
    <citation type="submission" date="2022-01" db="EMBL/GenBank/DDBJ databases">
        <authorList>
            <person name="King R."/>
        </authorList>
    </citation>
    <scope>NUCLEOTIDE SEQUENCE</scope>
</reference>
<feature type="compositionally biased region" description="Basic residues" evidence="1">
    <location>
        <begin position="1"/>
        <end position="10"/>
    </location>
</feature>
<evidence type="ECO:0000313" key="3">
    <source>
        <dbReference type="EMBL" id="CAH1107877.1"/>
    </source>
</evidence>
<dbReference type="OrthoDB" id="6764048at2759"/>
<feature type="domain" description="DUF4780" evidence="2">
    <location>
        <begin position="263"/>
        <end position="444"/>
    </location>
</feature>